<feature type="compositionally biased region" description="Basic and acidic residues" evidence="1">
    <location>
        <begin position="71"/>
        <end position="81"/>
    </location>
</feature>
<dbReference type="STRING" id="154538.A0A1M2VGU9"/>
<reference evidence="2 3" key="1">
    <citation type="submission" date="2016-10" db="EMBL/GenBank/DDBJ databases">
        <title>Genome sequence of the basidiomycete white-rot fungus Trametes pubescens.</title>
        <authorList>
            <person name="Makela M.R."/>
            <person name="Granchi Z."/>
            <person name="Peng M."/>
            <person name="De Vries R.P."/>
            <person name="Grigoriev I."/>
            <person name="Riley R."/>
            <person name="Hilden K."/>
        </authorList>
    </citation>
    <scope>NUCLEOTIDE SEQUENCE [LARGE SCALE GENOMIC DNA]</scope>
    <source>
        <strain evidence="2 3">FBCC735</strain>
    </source>
</reference>
<accession>A0A1M2VGU9</accession>
<evidence type="ECO:0000256" key="1">
    <source>
        <dbReference type="SAM" id="MobiDB-lite"/>
    </source>
</evidence>
<proteinExistence type="predicted"/>
<feature type="region of interest" description="Disordered" evidence="1">
    <location>
        <begin position="52"/>
        <end position="145"/>
    </location>
</feature>
<feature type="compositionally biased region" description="Basic and acidic residues" evidence="1">
    <location>
        <begin position="14"/>
        <end position="28"/>
    </location>
</feature>
<keyword evidence="3" id="KW-1185">Reference proteome</keyword>
<evidence type="ECO:0000313" key="2">
    <source>
        <dbReference type="EMBL" id="OJT06808.1"/>
    </source>
</evidence>
<dbReference type="Proteomes" id="UP000184267">
    <property type="component" value="Unassembled WGS sequence"/>
</dbReference>
<gene>
    <name evidence="2" type="ORF">TRAPUB_2325</name>
</gene>
<name>A0A1M2VGU9_TRAPU</name>
<comment type="caution">
    <text evidence="2">The sequence shown here is derived from an EMBL/GenBank/DDBJ whole genome shotgun (WGS) entry which is preliminary data.</text>
</comment>
<dbReference type="OMA" id="NGMDKHI"/>
<dbReference type="AlphaFoldDB" id="A0A1M2VGU9"/>
<dbReference type="OrthoDB" id="2562681at2759"/>
<evidence type="ECO:0008006" key="4">
    <source>
        <dbReference type="Google" id="ProtNLM"/>
    </source>
</evidence>
<protein>
    <recommendedName>
        <fullName evidence="4">Hyaluronan/mRNA-binding protein domain-containing protein</fullName>
    </recommendedName>
</protein>
<feature type="compositionally biased region" description="Basic and acidic residues" evidence="1">
    <location>
        <begin position="94"/>
        <end position="104"/>
    </location>
</feature>
<feature type="compositionally biased region" description="Acidic residues" evidence="1">
    <location>
        <begin position="52"/>
        <end position="61"/>
    </location>
</feature>
<evidence type="ECO:0000313" key="3">
    <source>
        <dbReference type="Proteomes" id="UP000184267"/>
    </source>
</evidence>
<feature type="compositionally biased region" description="Polar residues" evidence="1">
    <location>
        <begin position="116"/>
        <end position="127"/>
    </location>
</feature>
<feature type="region of interest" description="Disordered" evidence="1">
    <location>
        <begin position="1"/>
        <end position="37"/>
    </location>
</feature>
<sequence>MTRTARAAYPSAVNKDRSEAKNGMDKHIPKGGAGPHNWGRLEDEYALESAALDDEKADFEDTTGQVSVNSDAERPPTERRGSSFTPEEIQQGLEIRKKALKSPDVDLGSIARTAPAISTSPSQSTPIVTDADVSSGRSAHLRMLR</sequence>
<dbReference type="EMBL" id="MNAD01001255">
    <property type="protein sequence ID" value="OJT06808.1"/>
    <property type="molecule type" value="Genomic_DNA"/>
</dbReference>
<organism evidence="2 3">
    <name type="scientific">Trametes pubescens</name>
    <name type="common">White-rot fungus</name>
    <dbReference type="NCBI Taxonomy" id="154538"/>
    <lineage>
        <taxon>Eukaryota</taxon>
        <taxon>Fungi</taxon>
        <taxon>Dikarya</taxon>
        <taxon>Basidiomycota</taxon>
        <taxon>Agaricomycotina</taxon>
        <taxon>Agaricomycetes</taxon>
        <taxon>Polyporales</taxon>
        <taxon>Polyporaceae</taxon>
        <taxon>Trametes</taxon>
    </lineage>
</organism>